<reference evidence="1 2" key="1">
    <citation type="submission" date="2017-02" db="EMBL/GenBank/DDBJ databases">
        <authorList>
            <person name="Peterson S.W."/>
        </authorList>
    </citation>
    <scope>NUCLEOTIDE SEQUENCE [LARGE SCALE GENOMIC DNA]</scope>
    <source>
        <strain evidence="1 2">LMG 22410</strain>
    </source>
</reference>
<organism evidence="1 2">
    <name type="scientific">Agrococcus casei LMG 22410</name>
    <dbReference type="NCBI Taxonomy" id="1255656"/>
    <lineage>
        <taxon>Bacteria</taxon>
        <taxon>Bacillati</taxon>
        <taxon>Actinomycetota</taxon>
        <taxon>Actinomycetes</taxon>
        <taxon>Micrococcales</taxon>
        <taxon>Microbacteriaceae</taxon>
        <taxon>Agrococcus</taxon>
    </lineage>
</organism>
<dbReference type="Proteomes" id="UP000195787">
    <property type="component" value="Unassembled WGS sequence"/>
</dbReference>
<evidence type="ECO:0000313" key="2">
    <source>
        <dbReference type="Proteomes" id="UP000195787"/>
    </source>
</evidence>
<name>A0A1R4GGX0_9MICO</name>
<dbReference type="AlphaFoldDB" id="A0A1R4GGX0"/>
<protein>
    <submittedName>
        <fullName evidence="1">Uncharacterized protein</fullName>
    </submittedName>
</protein>
<keyword evidence="2" id="KW-1185">Reference proteome</keyword>
<sequence>MPKTATSANAPANAVLLSRDLMWAILSMPYSRGASVDAVAS</sequence>
<gene>
    <name evidence="1" type="ORF">CZ674_11840</name>
</gene>
<accession>A0A1R4GGX0</accession>
<proteinExistence type="predicted"/>
<dbReference type="EMBL" id="FUHU01000044">
    <property type="protein sequence ID" value="SJM67315.1"/>
    <property type="molecule type" value="Genomic_DNA"/>
</dbReference>
<evidence type="ECO:0000313" key="1">
    <source>
        <dbReference type="EMBL" id="SJM67315.1"/>
    </source>
</evidence>